<dbReference type="SUPFAM" id="SSF82153">
    <property type="entry name" value="FAS1 domain"/>
    <property type="match status" value="2"/>
</dbReference>
<evidence type="ECO:0000313" key="2">
    <source>
        <dbReference type="EMBL" id="KAF4975329.1"/>
    </source>
</evidence>
<gene>
    <name evidence="2" type="ORF">FZEAL_7862</name>
</gene>
<dbReference type="PROSITE" id="PS50213">
    <property type="entry name" value="FAS1"/>
    <property type="match status" value="2"/>
</dbReference>
<keyword evidence="3" id="KW-1185">Reference proteome</keyword>
<dbReference type="Pfam" id="PF02469">
    <property type="entry name" value="Fasciclin"/>
    <property type="match status" value="2"/>
</dbReference>
<dbReference type="AlphaFoldDB" id="A0A8H4XIF4"/>
<dbReference type="OrthoDB" id="7700931at2759"/>
<organism evidence="2 3">
    <name type="scientific">Fusarium zealandicum</name>
    <dbReference type="NCBI Taxonomy" id="1053134"/>
    <lineage>
        <taxon>Eukaryota</taxon>
        <taxon>Fungi</taxon>
        <taxon>Dikarya</taxon>
        <taxon>Ascomycota</taxon>
        <taxon>Pezizomycotina</taxon>
        <taxon>Sordariomycetes</taxon>
        <taxon>Hypocreomycetidae</taxon>
        <taxon>Hypocreales</taxon>
        <taxon>Nectriaceae</taxon>
        <taxon>Fusarium</taxon>
        <taxon>Fusarium staphyleae species complex</taxon>
    </lineage>
</organism>
<dbReference type="SMART" id="SM00554">
    <property type="entry name" value="FAS1"/>
    <property type="match status" value="2"/>
</dbReference>
<dbReference type="GO" id="GO:0016236">
    <property type="term" value="P:macroautophagy"/>
    <property type="evidence" value="ECO:0007669"/>
    <property type="project" value="TreeGrafter"/>
</dbReference>
<dbReference type="InterPro" id="IPR036378">
    <property type="entry name" value="FAS1_dom_sf"/>
</dbReference>
<evidence type="ECO:0000313" key="3">
    <source>
        <dbReference type="Proteomes" id="UP000635477"/>
    </source>
</evidence>
<accession>A0A8H4XIF4</accession>
<reference evidence="2" key="2">
    <citation type="submission" date="2020-05" db="EMBL/GenBank/DDBJ databases">
        <authorList>
            <person name="Kim H.-S."/>
            <person name="Proctor R.H."/>
            <person name="Brown D.W."/>
        </authorList>
    </citation>
    <scope>NUCLEOTIDE SEQUENCE</scope>
    <source>
        <strain evidence="2">NRRL 22465</strain>
    </source>
</reference>
<feature type="domain" description="FAS1" evidence="1">
    <location>
        <begin position="195"/>
        <end position="366"/>
    </location>
</feature>
<dbReference type="GO" id="GO:0000329">
    <property type="term" value="C:fungal-type vacuole membrane"/>
    <property type="evidence" value="ECO:0007669"/>
    <property type="project" value="TreeGrafter"/>
</dbReference>
<feature type="domain" description="FAS1" evidence="1">
    <location>
        <begin position="52"/>
        <end position="192"/>
    </location>
</feature>
<proteinExistence type="predicted"/>
<evidence type="ECO:0000259" key="1">
    <source>
        <dbReference type="PROSITE" id="PS50213"/>
    </source>
</evidence>
<dbReference type="Proteomes" id="UP000635477">
    <property type="component" value="Unassembled WGS sequence"/>
</dbReference>
<dbReference type="EMBL" id="JABEYC010000652">
    <property type="protein sequence ID" value="KAF4975329.1"/>
    <property type="molecule type" value="Genomic_DNA"/>
</dbReference>
<comment type="caution">
    <text evidence="2">The sequence shown here is derived from an EMBL/GenBank/DDBJ whole genome shotgun (WGS) entry which is preliminary data.</text>
</comment>
<reference evidence="2" key="1">
    <citation type="journal article" date="2020" name="BMC Genomics">
        <title>Correction to: Identification and distribution of gene clusters required for synthesis of sphingolipid metabolism inhibitors in diverse species of the filamentous fungus Fusarium.</title>
        <authorList>
            <person name="Kim H.S."/>
            <person name="Lohmar J.M."/>
            <person name="Busman M."/>
            <person name="Brown D.W."/>
            <person name="Naumann T.A."/>
            <person name="Divon H.H."/>
            <person name="Lysoe E."/>
            <person name="Uhlig S."/>
            <person name="Proctor R.H."/>
        </authorList>
    </citation>
    <scope>NUCLEOTIDE SEQUENCE</scope>
    <source>
        <strain evidence="2">NRRL 22465</strain>
    </source>
</reference>
<dbReference type="InterPro" id="IPR050904">
    <property type="entry name" value="Adhesion/Biosynth-related"/>
</dbReference>
<dbReference type="Gene3D" id="2.30.180.10">
    <property type="entry name" value="FAS1 domain"/>
    <property type="match status" value="2"/>
</dbReference>
<dbReference type="PANTHER" id="PTHR10900:SF122">
    <property type="entry name" value="FAS1 DOMAIN-CONTAINING PROTEIN"/>
    <property type="match status" value="1"/>
</dbReference>
<sequence>MQKKASVLKALRALVVLTSLPLIVLYLASQWYSGLQDSQIPLPSSETDHDVNQTIWEILSKDESVSRFTQIVGELPNIVKALSTPQARFTIYAPVNEAFDSFYFPPDPPPFFGLFIAGCHMGPELVPAERLRSMSTVTSFVNGDIFFTYKQRISVQQYGGQIRLNHEAEVLPRESLQSTAVNGFIHHIGSVLVLPNSTAHALRTRPQLSKFHQGLASTRLADDIYDTNAHVSQTMFAPTNAAFDRLGRKVSKFLFSHGGKPYLRALLEYHVVANRTLYSDNYWPHGGAELVNFDNSETPNFHKFNLPTMHPNLTLGVESQKVHNKWRLNVLSGGSVEDPKQHDTIHVSVHDIITMDGVIHLIDSLILPPSPAKERKLHWLNKLVSVFWHQEQSVEALMDLLEPYVNEEAFV</sequence>
<dbReference type="PANTHER" id="PTHR10900">
    <property type="entry name" value="PERIOSTIN-RELATED"/>
    <property type="match status" value="1"/>
</dbReference>
<dbReference type="InterPro" id="IPR000782">
    <property type="entry name" value="FAS1_domain"/>
</dbReference>
<name>A0A8H4XIF4_9HYPO</name>
<protein>
    <recommendedName>
        <fullName evidence="1">FAS1 domain-containing protein</fullName>
    </recommendedName>
</protein>